<sequence>MLTDEEFYALFRDCKRSALHLEMRDKYGLDSEEGPFQRFVRGEPDDYDWHAPWLKIVRDATAAGKKIGRVRIVTVPHSDYTRWSIANSPLNIEAGEDLRWLPRHGVGDIELPAQDFWLIDDERVVWTPFDDEGRYLGSYEEEDPRLVSQCRSAWGRVWAIAIPHRDYV</sequence>
<reference evidence="3" key="1">
    <citation type="journal article" date="2019" name="Int. J. Syst. Evol. Microbiol.">
        <title>The Global Catalogue of Microorganisms (GCM) 10K type strain sequencing project: providing services to taxonomists for standard genome sequencing and annotation.</title>
        <authorList>
            <consortium name="The Broad Institute Genomics Platform"/>
            <consortium name="The Broad Institute Genome Sequencing Center for Infectious Disease"/>
            <person name="Wu L."/>
            <person name="Ma J."/>
        </authorList>
    </citation>
    <scope>NUCLEOTIDE SEQUENCE [LARGE SCALE GENOMIC DNA]</scope>
    <source>
        <strain evidence="3">CGMCC 4.7152</strain>
    </source>
</reference>
<dbReference type="Proteomes" id="UP001595912">
    <property type="component" value="Unassembled WGS sequence"/>
</dbReference>
<gene>
    <name evidence="2" type="ORF">ACFPIJ_52455</name>
</gene>
<protein>
    <submittedName>
        <fullName evidence="2">DUF6879 family protein</fullName>
    </submittedName>
</protein>
<dbReference type="RefSeq" id="WP_380127047.1">
    <property type="nucleotide sequence ID" value="NZ_JBHSIU010000104.1"/>
</dbReference>
<accession>A0ABV9WCG8</accession>
<evidence type="ECO:0000313" key="2">
    <source>
        <dbReference type="EMBL" id="MFC5006420.1"/>
    </source>
</evidence>
<dbReference type="InterPro" id="IPR049244">
    <property type="entry name" value="DUF6879"/>
</dbReference>
<proteinExistence type="predicted"/>
<evidence type="ECO:0000313" key="3">
    <source>
        <dbReference type="Proteomes" id="UP001595912"/>
    </source>
</evidence>
<feature type="domain" description="DUF6879" evidence="1">
    <location>
        <begin position="5"/>
        <end position="168"/>
    </location>
</feature>
<comment type="caution">
    <text evidence="2">The sequence shown here is derived from an EMBL/GenBank/DDBJ whole genome shotgun (WGS) entry which is preliminary data.</text>
</comment>
<dbReference type="EMBL" id="JBHSIU010000104">
    <property type="protein sequence ID" value="MFC5006420.1"/>
    <property type="molecule type" value="Genomic_DNA"/>
</dbReference>
<evidence type="ECO:0000259" key="1">
    <source>
        <dbReference type="Pfam" id="PF21806"/>
    </source>
</evidence>
<name>A0ABV9WCG8_9ACTN</name>
<keyword evidence="3" id="KW-1185">Reference proteome</keyword>
<dbReference type="Pfam" id="PF21806">
    <property type="entry name" value="DUF6879"/>
    <property type="match status" value="1"/>
</dbReference>
<organism evidence="2 3">
    <name type="scientific">Dactylosporangium cerinum</name>
    <dbReference type="NCBI Taxonomy" id="1434730"/>
    <lineage>
        <taxon>Bacteria</taxon>
        <taxon>Bacillati</taxon>
        <taxon>Actinomycetota</taxon>
        <taxon>Actinomycetes</taxon>
        <taxon>Micromonosporales</taxon>
        <taxon>Micromonosporaceae</taxon>
        <taxon>Dactylosporangium</taxon>
    </lineage>
</organism>